<protein>
    <submittedName>
        <fullName evidence="7">MFS transporter</fullName>
    </submittedName>
</protein>
<dbReference type="Gene3D" id="1.20.1250.20">
    <property type="entry name" value="MFS general substrate transporter like domains"/>
    <property type="match status" value="1"/>
</dbReference>
<dbReference type="Proteomes" id="UP001501705">
    <property type="component" value="Unassembled WGS sequence"/>
</dbReference>
<feature type="transmembrane region" description="Helical" evidence="6">
    <location>
        <begin position="149"/>
        <end position="167"/>
    </location>
</feature>
<feature type="transmembrane region" description="Helical" evidence="6">
    <location>
        <begin position="173"/>
        <end position="191"/>
    </location>
</feature>
<feature type="transmembrane region" description="Helical" evidence="6">
    <location>
        <begin position="223"/>
        <end position="245"/>
    </location>
</feature>
<dbReference type="InterPro" id="IPR036259">
    <property type="entry name" value="MFS_trans_sf"/>
</dbReference>
<dbReference type="PANTHER" id="PTHR23513:SF11">
    <property type="entry name" value="STAPHYLOFERRIN A TRANSPORTER"/>
    <property type="match status" value="1"/>
</dbReference>
<keyword evidence="2" id="KW-1003">Cell membrane</keyword>
<evidence type="ECO:0000313" key="7">
    <source>
        <dbReference type="EMBL" id="GAA1598414.1"/>
    </source>
</evidence>
<feature type="transmembrane region" description="Helical" evidence="6">
    <location>
        <begin position="82"/>
        <end position="100"/>
    </location>
</feature>
<name>A0ABN2E7D1_9ACTN</name>
<reference evidence="7 8" key="1">
    <citation type="journal article" date="2019" name="Int. J. Syst. Evol. Microbiol.">
        <title>The Global Catalogue of Microorganisms (GCM) 10K type strain sequencing project: providing services to taxonomists for standard genome sequencing and annotation.</title>
        <authorList>
            <consortium name="The Broad Institute Genomics Platform"/>
            <consortium name="The Broad Institute Genome Sequencing Center for Infectious Disease"/>
            <person name="Wu L."/>
            <person name="Ma J."/>
        </authorList>
    </citation>
    <scope>NUCLEOTIDE SEQUENCE [LARGE SCALE GENOMIC DNA]</scope>
    <source>
        <strain evidence="7 8">JCM 15572</strain>
    </source>
</reference>
<keyword evidence="4 6" id="KW-1133">Transmembrane helix</keyword>
<proteinExistence type="predicted"/>
<accession>A0ABN2E7D1</accession>
<feature type="transmembrane region" description="Helical" evidence="6">
    <location>
        <begin position="106"/>
        <end position="128"/>
    </location>
</feature>
<evidence type="ECO:0000256" key="6">
    <source>
        <dbReference type="SAM" id="Phobius"/>
    </source>
</evidence>
<comment type="caution">
    <text evidence="7">The sequence shown here is derived from an EMBL/GenBank/DDBJ whole genome shotgun (WGS) entry which is preliminary data.</text>
</comment>
<dbReference type="PANTHER" id="PTHR23513">
    <property type="entry name" value="INTEGRAL MEMBRANE EFFLUX PROTEIN-RELATED"/>
    <property type="match status" value="1"/>
</dbReference>
<dbReference type="SUPFAM" id="SSF103473">
    <property type="entry name" value="MFS general substrate transporter"/>
    <property type="match status" value="1"/>
</dbReference>
<feature type="transmembrane region" description="Helical" evidence="6">
    <location>
        <begin position="283"/>
        <end position="309"/>
    </location>
</feature>
<dbReference type="RefSeq" id="WP_344239497.1">
    <property type="nucleotide sequence ID" value="NZ_BAAAPH010000026.1"/>
</dbReference>
<feature type="transmembrane region" description="Helical" evidence="6">
    <location>
        <begin position="49"/>
        <end position="70"/>
    </location>
</feature>
<sequence>MSMAMSTYRAIFANREFRNLWLSSALGNASATMTSLTLAIVVDAATGSALLAAAIMFGPSLAQVLGLSTLMSAADTARPRRILTLLAVLTAVEVGVQAAFDLSPVVRLGLALALAYGLSIGSGVRWGLLGEVLGTDQFVLGRSAMNLSVGAMQIAGFGIAGILLQAVSASTVLWIATGFAAVSVPVIRLGLRDRAPRRVARTSLAETWRANRLLLAQRRTRPLLLALALPNGLIVGCEALFVPYAGSRAGWLLAAGAAGMMTGDLVVGRFLTREGRRIAGQGLRFVLAVPFLGFAFDLPIAVLCVLVAIGSSGYSASLAQQEVLVDLTPLDLRGQVLGLEGALRTTTFGVVAILAGALADLTATAPAIAVFAAASLLTSIVLTRPLHRVMRPSGWIGSPHDDGRPAECLQAVRATGDPDGSRPAGECG</sequence>
<evidence type="ECO:0000313" key="8">
    <source>
        <dbReference type="Proteomes" id="UP001501705"/>
    </source>
</evidence>
<feature type="transmembrane region" description="Helical" evidence="6">
    <location>
        <begin position="251"/>
        <end position="271"/>
    </location>
</feature>
<evidence type="ECO:0000256" key="4">
    <source>
        <dbReference type="ARBA" id="ARBA00022989"/>
    </source>
</evidence>
<feature type="transmembrane region" description="Helical" evidence="6">
    <location>
        <begin position="363"/>
        <end position="382"/>
    </location>
</feature>
<gene>
    <name evidence="7" type="ORF">GCM10009804_63680</name>
</gene>
<keyword evidence="5 6" id="KW-0472">Membrane</keyword>
<evidence type="ECO:0000256" key="2">
    <source>
        <dbReference type="ARBA" id="ARBA00022475"/>
    </source>
</evidence>
<evidence type="ECO:0000256" key="3">
    <source>
        <dbReference type="ARBA" id="ARBA00022692"/>
    </source>
</evidence>
<keyword evidence="3 6" id="KW-0812">Transmembrane</keyword>
<organism evidence="7 8">
    <name type="scientific">Kribbella hippodromi</name>
    <dbReference type="NCBI Taxonomy" id="434347"/>
    <lineage>
        <taxon>Bacteria</taxon>
        <taxon>Bacillati</taxon>
        <taxon>Actinomycetota</taxon>
        <taxon>Actinomycetes</taxon>
        <taxon>Propionibacteriales</taxon>
        <taxon>Kribbellaceae</taxon>
        <taxon>Kribbella</taxon>
    </lineage>
</organism>
<dbReference type="EMBL" id="BAAAPH010000026">
    <property type="protein sequence ID" value="GAA1598414.1"/>
    <property type="molecule type" value="Genomic_DNA"/>
</dbReference>
<comment type="subcellular location">
    <subcellularLocation>
        <location evidence="1">Cell membrane</location>
        <topology evidence="1">Multi-pass membrane protein</topology>
    </subcellularLocation>
</comment>
<keyword evidence="8" id="KW-1185">Reference proteome</keyword>
<evidence type="ECO:0000256" key="5">
    <source>
        <dbReference type="ARBA" id="ARBA00023136"/>
    </source>
</evidence>
<evidence type="ECO:0000256" key="1">
    <source>
        <dbReference type="ARBA" id="ARBA00004651"/>
    </source>
</evidence>